<protein>
    <submittedName>
        <fullName evidence="2">Uncharacterized protein</fullName>
    </submittedName>
</protein>
<proteinExistence type="predicted"/>
<accession>A0A9D0ZEN3</accession>
<keyword evidence="1" id="KW-0812">Transmembrane</keyword>
<name>A0A9D0ZEN3_9FIRM</name>
<organism evidence="2 3">
    <name type="scientific">Candidatus Scatomorpha intestinavium</name>
    <dbReference type="NCBI Taxonomy" id="2840922"/>
    <lineage>
        <taxon>Bacteria</taxon>
        <taxon>Bacillati</taxon>
        <taxon>Bacillota</taxon>
        <taxon>Clostridia</taxon>
        <taxon>Eubacteriales</taxon>
        <taxon>Candidatus Scatomorpha</taxon>
    </lineage>
</organism>
<dbReference type="Proteomes" id="UP000824262">
    <property type="component" value="Unassembled WGS sequence"/>
</dbReference>
<keyword evidence="1" id="KW-1133">Transmembrane helix</keyword>
<gene>
    <name evidence="2" type="ORF">IAB77_05700</name>
</gene>
<dbReference type="EMBL" id="DVGA01000056">
    <property type="protein sequence ID" value="HIQ78737.1"/>
    <property type="molecule type" value="Genomic_DNA"/>
</dbReference>
<comment type="caution">
    <text evidence="2">The sequence shown here is derived from an EMBL/GenBank/DDBJ whole genome shotgun (WGS) entry which is preliminary data.</text>
</comment>
<evidence type="ECO:0000313" key="3">
    <source>
        <dbReference type="Proteomes" id="UP000824262"/>
    </source>
</evidence>
<evidence type="ECO:0000313" key="2">
    <source>
        <dbReference type="EMBL" id="HIQ78737.1"/>
    </source>
</evidence>
<dbReference type="AlphaFoldDB" id="A0A9D0ZEN3"/>
<feature type="transmembrane region" description="Helical" evidence="1">
    <location>
        <begin position="70"/>
        <end position="93"/>
    </location>
</feature>
<reference evidence="2" key="2">
    <citation type="journal article" date="2021" name="PeerJ">
        <title>Extensive microbial diversity within the chicken gut microbiome revealed by metagenomics and culture.</title>
        <authorList>
            <person name="Gilroy R."/>
            <person name="Ravi A."/>
            <person name="Getino M."/>
            <person name="Pursley I."/>
            <person name="Horton D.L."/>
            <person name="Alikhan N.F."/>
            <person name="Baker D."/>
            <person name="Gharbi K."/>
            <person name="Hall N."/>
            <person name="Watson M."/>
            <person name="Adriaenssens E.M."/>
            <person name="Foster-Nyarko E."/>
            <person name="Jarju S."/>
            <person name="Secka A."/>
            <person name="Antonio M."/>
            <person name="Oren A."/>
            <person name="Chaudhuri R.R."/>
            <person name="La Ragione R."/>
            <person name="Hildebrand F."/>
            <person name="Pallen M.J."/>
        </authorList>
    </citation>
    <scope>NUCLEOTIDE SEQUENCE</scope>
    <source>
        <strain evidence="2">ChiBcolR7-354</strain>
    </source>
</reference>
<reference evidence="2" key="1">
    <citation type="submission" date="2020-10" db="EMBL/GenBank/DDBJ databases">
        <authorList>
            <person name="Gilroy R."/>
        </authorList>
    </citation>
    <scope>NUCLEOTIDE SEQUENCE</scope>
    <source>
        <strain evidence="2">ChiBcolR7-354</strain>
    </source>
</reference>
<sequence>MFDVWMGDIELTTAILIFSVIVLLPVQLLLCFKAKSKAIRLLPVMVLSIATIIFAVMSVAITGWDGLGYVFLAIFTGFMLLMCGMGWGIWWIVKRKKQSKA</sequence>
<keyword evidence="1" id="KW-0472">Membrane</keyword>
<evidence type="ECO:0000256" key="1">
    <source>
        <dbReference type="SAM" id="Phobius"/>
    </source>
</evidence>
<feature type="transmembrane region" description="Helical" evidence="1">
    <location>
        <begin position="12"/>
        <end position="32"/>
    </location>
</feature>
<feature type="transmembrane region" description="Helical" evidence="1">
    <location>
        <begin position="44"/>
        <end position="64"/>
    </location>
</feature>